<evidence type="ECO:0000313" key="2">
    <source>
        <dbReference type="Proteomes" id="UP001497516"/>
    </source>
</evidence>
<name>A0AAV2C8N4_9ROSI</name>
<reference evidence="1 2" key="1">
    <citation type="submission" date="2024-04" db="EMBL/GenBank/DDBJ databases">
        <authorList>
            <person name="Fracassetti M."/>
        </authorList>
    </citation>
    <scope>NUCLEOTIDE SEQUENCE [LARGE SCALE GENOMIC DNA]</scope>
</reference>
<dbReference type="EMBL" id="OZ034813">
    <property type="protein sequence ID" value="CAL1352190.1"/>
    <property type="molecule type" value="Genomic_DNA"/>
</dbReference>
<gene>
    <name evidence="1" type="ORF">LTRI10_LOCUS179</name>
</gene>
<proteinExistence type="predicted"/>
<keyword evidence="2" id="KW-1185">Reference proteome</keyword>
<evidence type="ECO:0000313" key="1">
    <source>
        <dbReference type="EMBL" id="CAL1352190.1"/>
    </source>
</evidence>
<dbReference type="AlphaFoldDB" id="A0AAV2C8N4"/>
<organism evidence="1 2">
    <name type="scientific">Linum trigynum</name>
    <dbReference type="NCBI Taxonomy" id="586398"/>
    <lineage>
        <taxon>Eukaryota</taxon>
        <taxon>Viridiplantae</taxon>
        <taxon>Streptophyta</taxon>
        <taxon>Embryophyta</taxon>
        <taxon>Tracheophyta</taxon>
        <taxon>Spermatophyta</taxon>
        <taxon>Magnoliopsida</taxon>
        <taxon>eudicotyledons</taxon>
        <taxon>Gunneridae</taxon>
        <taxon>Pentapetalae</taxon>
        <taxon>rosids</taxon>
        <taxon>fabids</taxon>
        <taxon>Malpighiales</taxon>
        <taxon>Linaceae</taxon>
        <taxon>Linum</taxon>
    </lineage>
</organism>
<accession>A0AAV2C8N4</accession>
<dbReference type="Proteomes" id="UP001497516">
    <property type="component" value="Chromosome 1"/>
</dbReference>
<protein>
    <submittedName>
        <fullName evidence="1">Uncharacterized protein</fullName>
    </submittedName>
</protein>
<sequence>MSMVSPPFHKLAHPLDKRLVRKAASVARWERIYCRMRSLGDRSPDLRLSAFSKEAIGEKVREETDTVAEKEW</sequence>